<keyword evidence="4" id="KW-0378">Hydrolase</keyword>
<comment type="similarity">
    <text evidence="1 5">Belongs to the acylphosphatase family.</text>
</comment>
<sequence>MKISDDSFYLNAYFSGHVQGVGFRYSVSQLAKGFEVTGFVKNLVDGRVELEVEGRESECRQLVAAIVDELDSFVRKTEISDGIRAKQFTTFRIA</sequence>
<keyword evidence="8" id="KW-1185">Reference proteome</keyword>
<evidence type="ECO:0000256" key="4">
    <source>
        <dbReference type="PROSITE-ProRule" id="PRU00520"/>
    </source>
</evidence>
<organism evidence="7 8">
    <name type="scientific">Pelagicoccus albus</name>
    <dbReference type="NCBI Taxonomy" id="415222"/>
    <lineage>
        <taxon>Bacteria</taxon>
        <taxon>Pseudomonadati</taxon>
        <taxon>Verrucomicrobiota</taxon>
        <taxon>Opitutia</taxon>
        <taxon>Puniceicoccales</taxon>
        <taxon>Pelagicoccaceae</taxon>
        <taxon>Pelagicoccus</taxon>
    </lineage>
</organism>
<proteinExistence type="inferred from homology"/>
<accession>A0A7X1B4J0</accession>
<dbReference type="PROSITE" id="PS00151">
    <property type="entry name" value="ACYLPHOSPHATASE_2"/>
    <property type="match status" value="1"/>
</dbReference>
<evidence type="ECO:0000256" key="2">
    <source>
        <dbReference type="ARBA" id="ARBA00012150"/>
    </source>
</evidence>
<feature type="active site" evidence="4">
    <location>
        <position position="24"/>
    </location>
</feature>
<dbReference type="PANTHER" id="PTHR47268">
    <property type="entry name" value="ACYLPHOSPHATASE"/>
    <property type="match status" value="1"/>
</dbReference>
<dbReference type="EMBL" id="JACHVC010000006">
    <property type="protein sequence ID" value="MBC2605513.1"/>
    <property type="molecule type" value="Genomic_DNA"/>
</dbReference>
<evidence type="ECO:0000313" key="7">
    <source>
        <dbReference type="EMBL" id="MBC2605513.1"/>
    </source>
</evidence>
<name>A0A7X1B4J0_9BACT</name>
<reference evidence="7 8" key="1">
    <citation type="submission" date="2020-07" db="EMBL/GenBank/DDBJ databases">
        <authorList>
            <person name="Feng X."/>
        </authorList>
    </citation>
    <scope>NUCLEOTIDE SEQUENCE [LARGE SCALE GENOMIC DNA]</scope>
    <source>
        <strain evidence="7 8">JCM23202</strain>
    </source>
</reference>
<feature type="active site" evidence="4">
    <location>
        <position position="42"/>
    </location>
</feature>
<dbReference type="EC" id="3.6.1.7" evidence="2 4"/>
<dbReference type="Pfam" id="PF00708">
    <property type="entry name" value="Acylphosphatase"/>
    <property type="match status" value="1"/>
</dbReference>
<dbReference type="InterPro" id="IPR001792">
    <property type="entry name" value="Acylphosphatase-like_dom"/>
</dbReference>
<dbReference type="RefSeq" id="WP_185659388.1">
    <property type="nucleotide sequence ID" value="NZ_CAWPOO010000006.1"/>
</dbReference>
<protein>
    <recommendedName>
        <fullName evidence="2 4">acylphosphatase</fullName>
        <ecNumber evidence="2 4">3.6.1.7</ecNumber>
    </recommendedName>
</protein>
<dbReference type="Proteomes" id="UP000526501">
    <property type="component" value="Unassembled WGS sequence"/>
</dbReference>
<dbReference type="GO" id="GO:0003998">
    <property type="term" value="F:acylphosphatase activity"/>
    <property type="evidence" value="ECO:0007669"/>
    <property type="project" value="UniProtKB-EC"/>
</dbReference>
<evidence type="ECO:0000313" key="8">
    <source>
        <dbReference type="Proteomes" id="UP000526501"/>
    </source>
</evidence>
<dbReference type="PROSITE" id="PS51160">
    <property type="entry name" value="ACYLPHOSPHATASE_3"/>
    <property type="match status" value="1"/>
</dbReference>
<evidence type="ECO:0000256" key="5">
    <source>
        <dbReference type="RuleBase" id="RU004168"/>
    </source>
</evidence>
<dbReference type="PANTHER" id="PTHR47268:SF4">
    <property type="entry name" value="ACYLPHOSPHATASE"/>
    <property type="match status" value="1"/>
</dbReference>
<evidence type="ECO:0000256" key="1">
    <source>
        <dbReference type="ARBA" id="ARBA00005614"/>
    </source>
</evidence>
<evidence type="ECO:0000256" key="3">
    <source>
        <dbReference type="ARBA" id="ARBA00047645"/>
    </source>
</evidence>
<dbReference type="InterPro" id="IPR017968">
    <property type="entry name" value="Acylphosphatase_CS"/>
</dbReference>
<feature type="domain" description="Acylphosphatase-like" evidence="6">
    <location>
        <begin position="9"/>
        <end position="94"/>
    </location>
</feature>
<dbReference type="InterPro" id="IPR036046">
    <property type="entry name" value="Acylphosphatase-like_dom_sf"/>
</dbReference>
<comment type="catalytic activity">
    <reaction evidence="3 4">
        <text>an acyl phosphate + H2O = a carboxylate + phosphate + H(+)</text>
        <dbReference type="Rhea" id="RHEA:14965"/>
        <dbReference type="ChEBI" id="CHEBI:15377"/>
        <dbReference type="ChEBI" id="CHEBI:15378"/>
        <dbReference type="ChEBI" id="CHEBI:29067"/>
        <dbReference type="ChEBI" id="CHEBI:43474"/>
        <dbReference type="ChEBI" id="CHEBI:59918"/>
        <dbReference type="EC" id="3.6.1.7"/>
    </reaction>
</comment>
<comment type="caution">
    <text evidence="7">The sequence shown here is derived from an EMBL/GenBank/DDBJ whole genome shotgun (WGS) entry which is preliminary data.</text>
</comment>
<dbReference type="InterPro" id="IPR020456">
    <property type="entry name" value="Acylphosphatase"/>
</dbReference>
<gene>
    <name evidence="7" type="ORF">H5P27_05605</name>
</gene>
<evidence type="ECO:0000259" key="6">
    <source>
        <dbReference type="PROSITE" id="PS51160"/>
    </source>
</evidence>
<dbReference type="AlphaFoldDB" id="A0A7X1B4J0"/>
<dbReference type="SUPFAM" id="SSF54975">
    <property type="entry name" value="Acylphosphatase/BLUF domain-like"/>
    <property type="match status" value="1"/>
</dbReference>
<dbReference type="Gene3D" id="3.30.70.100">
    <property type="match status" value="1"/>
</dbReference>